<proteinExistence type="predicted"/>
<dbReference type="OrthoDB" id="1374698at2"/>
<gene>
    <name evidence="1" type="ORF">EAH81_05980</name>
</gene>
<name>A0A502F4D3_9FLAO</name>
<dbReference type="EMBL" id="RCZH01000003">
    <property type="protein sequence ID" value="TPG44094.1"/>
    <property type="molecule type" value="Genomic_DNA"/>
</dbReference>
<dbReference type="AlphaFoldDB" id="A0A502F4D3"/>
<evidence type="ECO:0000313" key="1">
    <source>
        <dbReference type="EMBL" id="TPG44094.1"/>
    </source>
</evidence>
<accession>A0A502F4D3</accession>
<keyword evidence="2" id="KW-1185">Reference proteome</keyword>
<reference evidence="1 2" key="1">
    <citation type="journal article" date="2019" name="Environ. Microbiol.">
        <title>Species interactions and distinct microbial communities in high Arctic permafrost affected cryosols are associated with the CH4 and CO2 gas fluxes.</title>
        <authorList>
            <person name="Altshuler I."/>
            <person name="Hamel J."/>
            <person name="Turney S."/>
            <person name="Magnuson E."/>
            <person name="Levesque R."/>
            <person name="Greer C."/>
            <person name="Whyte L.G."/>
        </authorList>
    </citation>
    <scope>NUCLEOTIDE SEQUENCE [LARGE SCALE GENOMIC DNA]</scope>
    <source>
        <strain evidence="1 2">42</strain>
    </source>
</reference>
<dbReference type="RefSeq" id="WP_140504789.1">
    <property type="nucleotide sequence ID" value="NZ_RCZH01000003.1"/>
</dbReference>
<evidence type="ECO:0000313" key="2">
    <source>
        <dbReference type="Proteomes" id="UP000319700"/>
    </source>
</evidence>
<protein>
    <submittedName>
        <fullName evidence="1">Uncharacterized protein</fullName>
    </submittedName>
</protein>
<comment type="caution">
    <text evidence="1">The sequence shown here is derived from an EMBL/GenBank/DDBJ whole genome shotgun (WGS) entry which is preliminary data.</text>
</comment>
<dbReference type="Proteomes" id="UP000319700">
    <property type="component" value="Unassembled WGS sequence"/>
</dbReference>
<organism evidence="1 2">
    <name type="scientific">Flavobacterium pectinovorum</name>
    <dbReference type="NCBI Taxonomy" id="29533"/>
    <lineage>
        <taxon>Bacteria</taxon>
        <taxon>Pseudomonadati</taxon>
        <taxon>Bacteroidota</taxon>
        <taxon>Flavobacteriia</taxon>
        <taxon>Flavobacteriales</taxon>
        <taxon>Flavobacteriaceae</taxon>
        <taxon>Flavobacterium</taxon>
    </lineage>
</organism>
<sequence length="119" mass="14144">MRNFKFIIPVVLFFFAFLSREYKSRQRVLAGLEMQQVYSKFQILHVIDSGSFAANKTDLHIKVKKKVKYRATTSDPFILKRAYSHQLIRFGIFKNSLIYGIAKLYQVDRHAHLHLYQLF</sequence>